<reference evidence="1 2" key="1">
    <citation type="submission" date="2018-02" db="EMBL/GenBank/DDBJ databases">
        <title>Comparative genomes isolates from brazilian mangrove.</title>
        <authorList>
            <person name="Araujo J.E."/>
            <person name="Taketani R.G."/>
            <person name="Silva M.C.P."/>
            <person name="Loureco M.V."/>
            <person name="Andreote F.D."/>
        </authorList>
    </citation>
    <scope>NUCLEOTIDE SEQUENCE [LARGE SCALE GENOMIC DNA]</scope>
    <source>
        <strain evidence="1 2">Hex-1 MGV</strain>
    </source>
</reference>
<name>A0A2S8FPS5_9BACT</name>
<accession>A0A2S8FPS5</accession>
<evidence type="ECO:0000313" key="1">
    <source>
        <dbReference type="EMBL" id="PQO34195.1"/>
    </source>
</evidence>
<evidence type="ECO:0000313" key="2">
    <source>
        <dbReference type="Proteomes" id="UP000238322"/>
    </source>
</evidence>
<organism evidence="1 2">
    <name type="scientific">Blastopirellula marina</name>
    <dbReference type="NCBI Taxonomy" id="124"/>
    <lineage>
        <taxon>Bacteria</taxon>
        <taxon>Pseudomonadati</taxon>
        <taxon>Planctomycetota</taxon>
        <taxon>Planctomycetia</taxon>
        <taxon>Pirellulales</taxon>
        <taxon>Pirellulaceae</taxon>
        <taxon>Blastopirellula</taxon>
    </lineage>
</organism>
<dbReference type="Proteomes" id="UP000238322">
    <property type="component" value="Unassembled WGS sequence"/>
</dbReference>
<sequence>MEKFLFIGRLGEVSRLRGEEVNAIRRLEHGILPLGEVLHVDYDGVRSEPTTAILCFFLRMRDSFNDRSLN</sequence>
<dbReference type="AlphaFoldDB" id="A0A2S8FPS5"/>
<gene>
    <name evidence="1" type="ORF">C5Y83_11700</name>
</gene>
<protein>
    <submittedName>
        <fullName evidence="1">Uncharacterized protein</fullName>
    </submittedName>
</protein>
<comment type="caution">
    <text evidence="1">The sequence shown here is derived from an EMBL/GenBank/DDBJ whole genome shotgun (WGS) entry which is preliminary data.</text>
</comment>
<proteinExistence type="predicted"/>
<dbReference type="EMBL" id="PUHY01000010">
    <property type="protein sequence ID" value="PQO34195.1"/>
    <property type="molecule type" value="Genomic_DNA"/>
</dbReference>